<keyword evidence="1 10" id="KW-0963">Cytoplasm</keyword>
<dbReference type="InterPro" id="IPR004101">
    <property type="entry name" value="Mur_ligase_C"/>
</dbReference>
<dbReference type="GO" id="GO:0047480">
    <property type="term" value="F:UDP-N-acetylmuramoyl-tripeptide-D-alanyl-D-alanine ligase activity"/>
    <property type="evidence" value="ECO:0007669"/>
    <property type="project" value="UniProtKB-UniRule"/>
</dbReference>
<comment type="caution">
    <text evidence="15">The sequence shown here is derived from an EMBL/GenBank/DDBJ whole genome shotgun (WGS) entry which is preliminary data.</text>
</comment>
<proteinExistence type="inferred from homology"/>
<sequence>MIKKDLQTIEKLSEGNGLLEKFYKIKISGVSTDTREIVDGNLFVPLVGENFDGHKFLDKAIENGAVACLWQKDIPLPDIDFPFILVNDTLKGIQTLAKNYRNSLKDIKIIGITGSNGKTSTKDIMDGILSTKYKTQKTMGNLNNHIGVPLTLLSLDEDTEVGIVEMGTDGFGQIEVITNLAHPDMALITNIGASHLDLLETVENVARAKFEILDGLKKDGLFIYNNDDKTIEKVIKEYNIKQRILNFGQKDSSDFKVELLEEGMDGIKFSIKENNELHKLHIPMIGRHNIYNAAVCIIVARELGISYEDIQKGLYNINATQMRNEIIERENFTILNDAYKSNPDSLLAALDTLYSIDGYKHKAVVLGDMLDLGEDIVKLHREVGSKIDSTKVEKIFTIGELGKHIGEAAKSNFKEKNIYHSETKEDLEASILQNIEKDTLILIKASRAVALEDVIKKLIK</sequence>
<dbReference type="SUPFAM" id="SSF53623">
    <property type="entry name" value="MurD-like peptide ligases, catalytic domain"/>
    <property type="match status" value="1"/>
</dbReference>
<dbReference type="Gene3D" id="3.90.190.20">
    <property type="entry name" value="Mur ligase, C-terminal domain"/>
    <property type="match status" value="1"/>
</dbReference>
<dbReference type="GO" id="GO:0005737">
    <property type="term" value="C:cytoplasm"/>
    <property type="evidence" value="ECO:0007669"/>
    <property type="project" value="UniProtKB-SubCell"/>
</dbReference>
<keyword evidence="4 10" id="KW-0547">Nucleotide-binding</keyword>
<dbReference type="UniPathway" id="UPA00219"/>
<dbReference type="InterPro" id="IPR013221">
    <property type="entry name" value="Mur_ligase_cen"/>
</dbReference>
<dbReference type="InterPro" id="IPR035911">
    <property type="entry name" value="MurE/MurF_N"/>
</dbReference>
<feature type="binding site" evidence="10">
    <location>
        <begin position="114"/>
        <end position="120"/>
    </location>
    <ligand>
        <name>ATP</name>
        <dbReference type="ChEBI" id="CHEBI:30616"/>
    </ligand>
</feature>
<feature type="domain" description="Mur ligase C-terminal" evidence="13">
    <location>
        <begin position="323"/>
        <end position="447"/>
    </location>
</feature>
<keyword evidence="2 10" id="KW-0436">Ligase</keyword>
<dbReference type="Proteomes" id="UP000186112">
    <property type="component" value="Unassembled WGS sequence"/>
</dbReference>
<keyword evidence="6 10" id="KW-0133">Cell shape</keyword>
<dbReference type="RefSeq" id="WP_075724107.1">
    <property type="nucleotide sequence ID" value="NZ_LTDM01000002.1"/>
</dbReference>
<dbReference type="EMBL" id="LTDM01000002">
    <property type="protein sequence ID" value="OLS03808.1"/>
    <property type="molecule type" value="Genomic_DNA"/>
</dbReference>
<dbReference type="GO" id="GO:0071555">
    <property type="term" value="P:cell wall organization"/>
    <property type="evidence" value="ECO:0007669"/>
    <property type="project" value="UniProtKB-KW"/>
</dbReference>
<dbReference type="GO" id="GO:0009252">
    <property type="term" value="P:peptidoglycan biosynthetic process"/>
    <property type="evidence" value="ECO:0007669"/>
    <property type="project" value="UniProtKB-UniRule"/>
</dbReference>
<dbReference type="InterPro" id="IPR051046">
    <property type="entry name" value="MurCDEF_CellWall_CoF430Synth"/>
</dbReference>
<dbReference type="GO" id="GO:0008360">
    <property type="term" value="P:regulation of cell shape"/>
    <property type="evidence" value="ECO:0007669"/>
    <property type="project" value="UniProtKB-KW"/>
</dbReference>
<dbReference type="SUPFAM" id="SSF53244">
    <property type="entry name" value="MurD-like peptide ligases, peptide-binding domain"/>
    <property type="match status" value="1"/>
</dbReference>
<dbReference type="Pfam" id="PF02875">
    <property type="entry name" value="Mur_ligase_C"/>
    <property type="match status" value="1"/>
</dbReference>
<gene>
    <name evidence="10 15" type="primary">murF</name>
    <name evidence="15" type="ORF">TICRE_01310</name>
</gene>
<dbReference type="NCBIfam" id="TIGR01143">
    <property type="entry name" value="murF"/>
    <property type="match status" value="1"/>
</dbReference>
<comment type="similarity">
    <text evidence="10">Belongs to the MurCDEF family. MurF subfamily.</text>
</comment>
<dbReference type="Pfam" id="PF01225">
    <property type="entry name" value="Mur_ligase"/>
    <property type="match status" value="1"/>
</dbReference>
<feature type="domain" description="Mur ligase N-terminal catalytic" evidence="12">
    <location>
        <begin position="26"/>
        <end position="97"/>
    </location>
</feature>
<organism evidence="15 16">
    <name type="scientific">Tissierella creatinophila DSM 6911</name>
    <dbReference type="NCBI Taxonomy" id="1123403"/>
    <lineage>
        <taxon>Bacteria</taxon>
        <taxon>Bacillati</taxon>
        <taxon>Bacillota</taxon>
        <taxon>Tissierellia</taxon>
        <taxon>Tissierellales</taxon>
        <taxon>Tissierellaceae</taxon>
        <taxon>Tissierella</taxon>
    </lineage>
</organism>
<evidence type="ECO:0000259" key="12">
    <source>
        <dbReference type="Pfam" id="PF01225"/>
    </source>
</evidence>
<keyword evidence="8 10" id="KW-0131">Cell cycle</keyword>
<dbReference type="Gene3D" id="3.40.1390.10">
    <property type="entry name" value="MurE/MurF, N-terminal domain"/>
    <property type="match status" value="1"/>
</dbReference>
<dbReference type="PANTHER" id="PTHR43024">
    <property type="entry name" value="UDP-N-ACETYLMURAMOYL-TRIPEPTIDE--D-ALANYL-D-ALANINE LIGASE"/>
    <property type="match status" value="1"/>
</dbReference>
<feature type="domain" description="Mur ligase central" evidence="14">
    <location>
        <begin position="112"/>
        <end position="300"/>
    </location>
</feature>
<evidence type="ECO:0000256" key="1">
    <source>
        <dbReference type="ARBA" id="ARBA00022490"/>
    </source>
</evidence>
<evidence type="ECO:0000256" key="5">
    <source>
        <dbReference type="ARBA" id="ARBA00022840"/>
    </source>
</evidence>
<comment type="subcellular location">
    <subcellularLocation>
        <location evidence="10 11">Cytoplasm</location>
    </subcellularLocation>
</comment>
<evidence type="ECO:0000256" key="6">
    <source>
        <dbReference type="ARBA" id="ARBA00022960"/>
    </source>
</evidence>
<evidence type="ECO:0000256" key="7">
    <source>
        <dbReference type="ARBA" id="ARBA00022984"/>
    </source>
</evidence>
<protein>
    <recommendedName>
        <fullName evidence="10 11">UDP-N-acetylmuramoyl-tripeptide--D-alanyl-D-alanine ligase</fullName>
        <ecNumber evidence="10 11">6.3.2.10</ecNumber>
    </recommendedName>
    <alternativeName>
        <fullName evidence="10">D-alanyl-D-alanine-adding enzyme</fullName>
    </alternativeName>
</protein>
<dbReference type="HAMAP" id="MF_02019">
    <property type="entry name" value="MurF"/>
    <property type="match status" value="1"/>
</dbReference>
<evidence type="ECO:0000256" key="4">
    <source>
        <dbReference type="ARBA" id="ARBA00022741"/>
    </source>
</evidence>
<evidence type="ECO:0000313" key="16">
    <source>
        <dbReference type="Proteomes" id="UP000186112"/>
    </source>
</evidence>
<evidence type="ECO:0000259" key="14">
    <source>
        <dbReference type="Pfam" id="PF08245"/>
    </source>
</evidence>
<dbReference type="SUPFAM" id="SSF63418">
    <property type="entry name" value="MurE/MurF N-terminal domain"/>
    <property type="match status" value="1"/>
</dbReference>
<dbReference type="InterPro" id="IPR005863">
    <property type="entry name" value="UDP-N-AcMur_synth"/>
</dbReference>
<comment type="pathway">
    <text evidence="10 11">Cell wall biogenesis; peptidoglycan biosynthesis.</text>
</comment>
<dbReference type="PANTHER" id="PTHR43024:SF1">
    <property type="entry name" value="UDP-N-ACETYLMURAMOYL-TRIPEPTIDE--D-ALANYL-D-ALANINE LIGASE"/>
    <property type="match status" value="1"/>
</dbReference>
<keyword evidence="5 10" id="KW-0067">ATP-binding</keyword>
<dbReference type="GO" id="GO:0051301">
    <property type="term" value="P:cell division"/>
    <property type="evidence" value="ECO:0007669"/>
    <property type="project" value="UniProtKB-KW"/>
</dbReference>
<keyword evidence="9 10" id="KW-0961">Cell wall biogenesis/degradation</keyword>
<dbReference type="GO" id="GO:0008766">
    <property type="term" value="F:UDP-N-acetylmuramoylalanyl-D-glutamyl-2,6-diaminopimelate-D-alanyl-D-alanine ligase activity"/>
    <property type="evidence" value="ECO:0007669"/>
    <property type="project" value="RHEA"/>
</dbReference>
<comment type="catalytic activity">
    <reaction evidence="10 11">
        <text>D-alanyl-D-alanine + UDP-N-acetyl-alpha-D-muramoyl-L-alanyl-gamma-D-glutamyl-meso-2,6-diaminopimelate + ATP = UDP-N-acetyl-alpha-D-muramoyl-L-alanyl-gamma-D-glutamyl-meso-2,6-diaminopimeloyl-D-alanyl-D-alanine + ADP + phosphate + H(+)</text>
        <dbReference type="Rhea" id="RHEA:28374"/>
        <dbReference type="ChEBI" id="CHEBI:15378"/>
        <dbReference type="ChEBI" id="CHEBI:30616"/>
        <dbReference type="ChEBI" id="CHEBI:43474"/>
        <dbReference type="ChEBI" id="CHEBI:57822"/>
        <dbReference type="ChEBI" id="CHEBI:61386"/>
        <dbReference type="ChEBI" id="CHEBI:83905"/>
        <dbReference type="ChEBI" id="CHEBI:456216"/>
        <dbReference type="EC" id="6.3.2.10"/>
    </reaction>
</comment>
<dbReference type="OrthoDB" id="9801978at2"/>
<keyword evidence="16" id="KW-1185">Reference proteome</keyword>
<evidence type="ECO:0000259" key="13">
    <source>
        <dbReference type="Pfam" id="PF02875"/>
    </source>
</evidence>
<evidence type="ECO:0000256" key="2">
    <source>
        <dbReference type="ARBA" id="ARBA00022598"/>
    </source>
</evidence>
<dbReference type="Gene3D" id="3.40.1190.10">
    <property type="entry name" value="Mur-like, catalytic domain"/>
    <property type="match status" value="1"/>
</dbReference>
<keyword evidence="3 10" id="KW-0132">Cell division</keyword>
<evidence type="ECO:0000256" key="3">
    <source>
        <dbReference type="ARBA" id="ARBA00022618"/>
    </source>
</evidence>
<dbReference type="EC" id="6.3.2.10" evidence="10 11"/>
<accession>A0A1U7M9C7</accession>
<reference evidence="15 16" key="1">
    <citation type="submission" date="2016-02" db="EMBL/GenBank/DDBJ databases">
        <title>Genome sequence of Tissierella creatinophila DSM 6911.</title>
        <authorList>
            <person name="Poehlein A."/>
            <person name="Daniel R."/>
        </authorList>
    </citation>
    <scope>NUCLEOTIDE SEQUENCE [LARGE SCALE GENOMIC DNA]</scope>
    <source>
        <strain evidence="15 16">DSM 6911</strain>
    </source>
</reference>
<dbReference type="GO" id="GO:0005524">
    <property type="term" value="F:ATP binding"/>
    <property type="evidence" value="ECO:0007669"/>
    <property type="project" value="UniProtKB-UniRule"/>
</dbReference>
<dbReference type="InterPro" id="IPR036615">
    <property type="entry name" value="Mur_ligase_C_dom_sf"/>
</dbReference>
<dbReference type="Pfam" id="PF08245">
    <property type="entry name" value="Mur_ligase_M"/>
    <property type="match status" value="1"/>
</dbReference>
<keyword evidence="7 10" id="KW-0573">Peptidoglycan synthesis</keyword>
<evidence type="ECO:0000256" key="10">
    <source>
        <dbReference type="HAMAP-Rule" id="MF_02019"/>
    </source>
</evidence>
<evidence type="ECO:0000256" key="9">
    <source>
        <dbReference type="ARBA" id="ARBA00023316"/>
    </source>
</evidence>
<evidence type="ECO:0000256" key="8">
    <source>
        <dbReference type="ARBA" id="ARBA00023306"/>
    </source>
</evidence>
<evidence type="ECO:0000313" key="15">
    <source>
        <dbReference type="EMBL" id="OLS03808.1"/>
    </source>
</evidence>
<dbReference type="InterPro" id="IPR000713">
    <property type="entry name" value="Mur_ligase_N"/>
</dbReference>
<dbReference type="AlphaFoldDB" id="A0A1U7M9C7"/>
<evidence type="ECO:0000256" key="11">
    <source>
        <dbReference type="RuleBase" id="RU004136"/>
    </source>
</evidence>
<name>A0A1U7M9C7_TISCR</name>
<dbReference type="InterPro" id="IPR036565">
    <property type="entry name" value="Mur-like_cat_sf"/>
</dbReference>
<comment type="function">
    <text evidence="10 11">Involved in cell wall formation. Catalyzes the final step in the synthesis of UDP-N-acetylmuramoyl-pentapeptide, the precursor of murein.</text>
</comment>